<feature type="non-terminal residue" evidence="2">
    <location>
        <position position="1"/>
    </location>
</feature>
<protein>
    <submittedName>
        <fullName evidence="2">Uncharacterized protein</fullName>
    </submittedName>
</protein>
<organism evidence="2 3">
    <name type="scientific">Massarina eburnea CBS 473.64</name>
    <dbReference type="NCBI Taxonomy" id="1395130"/>
    <lineage>
        <taxon>Eukaryota</taxon>
        <taxon>Fungi</taxon>
        <taxon>Dikarya</taxon>
        <taxon>Ascomycota</taxon>
        <taxon>Pezizomycotina</taxon>
        <taxon>Dothideomycetes</taxon>
        <taxon>Pleosporomycetidae</taxon>
        <taxon>Pleosporales</taxon>
        <taxon>Massarineae</taxon>
        <taxon>Massarinaceae</taxon>
        <taxon>Massarina</taxon>
    </lineage>
</organism>
<keyword evidence="3" id="KW-1185">Reference proteome</keyword>
<feature type="compositionally biased region" description="Pro residues" evidence="1">
    <location>
        <begin position="14"/>
        <end position="31"/>
    </location>
</feature>
<dbReference type="AlphaFoldDB" id="A0A6A6SFK4"/>
<proteinExistence type="predicted"/>
<reference evidence="2" key="1">
    <citation type="journal article" date="2020" name="Stud. Mycol.">
        <title>101 Dothideomycetes genomes: a test case for predicting lifestyles and emergence of pathogens.</title>
        <authorList>
            <person name="Haridas S."/>
            <person name="Albert R."/>
            <person name="Binder M."/>
            <person name="Bloem J."/>
            <person name="Labutti K."/>
            <person name="Salamov A."/>
            <person name="Andreopoulos B."/>
            <person name="Baker S."/>
            <person name="Barry K."/>
            <person name="Bills G."/>
            <person name="Bluhm B."/>
            <person name="Cannon C."/>
            <person name="Castanera R."/>
            <person name="Culley D."/>
            <person name="Daum C."/>
            <person name="Ezra D."/>
            <person name="Gonzalez J."/>
            <person name="Henrissat B."/>
            <person name="Kuo A."/>
            <person name="Liang C."/>
            <person name="Lipzen A."/>
            <person name="Lutzoni F."/>
            <person name="Magnuson J."/>
            <person name="Mondo S."/>
            <person name="Nolan M."/>
            <person name="Ohm R."/>
            <person name="Pangilinan J."/>
            <person name="Park H.-J."/>
            <person name="Ramirez L."/>
            <person name="Alfaro M."/>
            <person name="Sun H."/>
            <person name="Tritt A."/>
            <person name="Yoshinaga Y."/>
            <person name="Zwiers L.-H."/>
            <person name="Turgeon B."/>
            <person name="Goodwin S."/>
            <person name="Spatafora J."/>
            <person name="Crous P."/>
            <person name="Grigoriev I."/>
        </authorList>
    </citation>
    <scope>NUCLEOTIDE SEQUENCE</scope>
    <source>
        <strain evidence="2">CBS 473.64</strain>
    </source>
</reference>
<dbReference type="Proteomes" id="UP000799753">
    <property type="component" value="Unassembled WGS sequence"/>
</dbReference>
<gene>
    <name evidence="2" type="ORF">P280DRAFT_387053</name>
</gene>
<evidence type="ECO:0000313" key="2">
    <source>
        <dbReference type="EMBL" id="KAF2646549.1"/>
    </source>
</evidence>
<feature type="compositionally biased region" description="Low complexity" evidence="1">
    <location>
        <begin position="1"/>
        <end position="13"/>
    </location>
</feature>
<feature type="compositionally biased region" description="Polar residues" evidence="1">
    <location>
        <begin position="38"/>
        <end position="57"/>
    </location>
</feature>
<evidence type="ECO:0000313" key="3">
    <source>
        <dbReference type="Proteomes" id="UP000799753"/>
    </source>
</evidence>
<dbReference type="EMBL" id="MU006776">
    <property type="protein sequence ID" value="KAF2646549.1"/>
    <property type="molecule type" value="Genomic_DNA"/>
</dbReference>
<evidence type="ECO:0000256" key="1">
    <source>
        <dbReference type="SAM" id="MobiDB-lite"/>
    </source>
</evidence>
<name>A0A6A6SFK4_9PLEO</name>
<sequence>PPTAQPYPTNSPSSPSPSQTPPAPPHPTSPPRPRKTQPAPSLSANTTRSTAPSFRNPSTPPRTMLRRCLGPWVSGVCSRRVGRPVRAFWRRIRRLASCIFSLGQVPWGTGMCGCRGIRGSWLGRL</sequence>
<feature type="region of interest" description="Disordered" evidence="1">
    <location>
        <begin position="1"/>
        <end position="63"/>
    </location>
</feature>
<accession>A0A6A6SFK4</accession>